<proteinExistence type="predicted"/>
<dbReference type="Proteomes" id="UP000232883">
    <property type="component" value="Chromosome"/>
</dbReference>
<reference evidence="3 4" key="1">
    <citation type="submission" date="2017-11" db="EMBL/GenBank/DDBJ databases">
        <title>Taxonomic description and genome sequences of Spirosoma HA7 sp. nov., isolated from pollen microhabitat of Corylus avellana.</title>
        <authorList>
            <person name="Ambika Manirajan B."/>
            <person name="Suarez C."/>
            <person name="Ratering S."/>
            <person name="Geissler-Plaum R."/>
            <person name="Cardinale M."/>
            <person name="Sylvia S."/>
        </authorList>
    </citation>
    <scope>NUCLEOTIDE SEQUENCE [LARGE SCALE GENOMIC DNA]</scope>
    <source>
        <strain evidence="3 4">HA7</strain>
    </source>
</reference>
<organism evidence="3 4">
    <name type="scientific">Spirosoma pollinicola</name>
    <dbReference type="NCBI Taxonomy" id="2057025"/>
    <lineage>
        <taxon>Bacteria</taxon>
        <taxon>Pseudomonadati</taxon>
        <taxon>Bacteroidota</taxon>
        <taxon>Cytophagia</taxon>
        <taxon>Cytophagales</taxon>
        <taxon>Cytophagaceae</taxon>
        <taxon>Spirosoma</taxon>
    </lineage>
</organism>
<name>A0A2K8Z2V4_9BACT</name>
<gene>
    <name evidence="3" type="ORF">CWM47_21570</name>
</gene>
<feature type="signal peptide" evidence="2">
    <location>
        <begin position="1"/>
        <end position="29"/>
    </location>
</feature>
<dbReference type="OrthoDB" id="1029065at2"/>
<dbReference type="Pfam" id="PF13572">
    <property type="entry name" value="DUF4134"/>
    <property type="match status" value="1"/>
</dbReference>
<keyword evidence="4" id="KW-1185">Reference proteome</keyword>
<feature type="transmembrane region" description="Helical" evidence="1">
    <location>
        <begin position="86"/>
        <end position="108"/>
    </location>
</feature>
<keyword evidence="1" id="KW-0812">Transmembrane</keyword>
<dbReference type="KEGG" id="spir:CWM47_21570"/>
<keyword evidence="1" id="KW-1133">Transmembrane helix</keyword>
<sequence>MKKLLVRGWNTRTLVITCALLSIGAYAMAGGTATAAAGLEQANTGIRAMWPTVQKLMFTVMAIIGLVGAASVYGKWSNGDPDTRKAAASWFGALIFAGLVVVILGAVFTPG</sequence>
<accession>A0A2K8Z2V4</accession>
<dbReference type="RefSeq" id="WP_100990263.1">
    <property type="nucleotide sequence ID" value="NZ_CP025096.1"/>
</dbReference>
<evidence type="ECO:0000313" key="3">
    <source>
        <dbReference type="EMBL" id="AUD04197.1"/>
    </source>
</evidence>
<dbReference type="AlphaFoldDB" id="A0A2K8Z2V4"/>
<feature type="transmembrane region" description="Helical" evidence="1">
    <location>
        <begin position="53"/>
        <end position="74"/>
    </location>
</feature>
<evidence type="ECO:0000256" key="2">
    <source>
        <dbReference type="SAM" id="SignalP"/>
    </source>
</evidence>
<dbReference type="EMBL" id="CP025096">
    <property type="protein sequence ID" value="AUD04197.1"/>
    <property type="molecule type" value="Genomic_DNA"/>
</dbReference>
<keyword evidence="1" id="KW-0472">Membrane</keyword>
<protein>
    <submittedName>
        <fullName evidence="3">Uncharacterized protein</fullName>
    </submittedName>
</protein>
<dbReference type="InterPro" id="IPR025408">
    <property type="entry name" value="DUF4134"/>
</dbReference>
<evidence type="ECO:0000256" key="1">
    <source>
        <dbReference type="SAM" id="Phobius"/>
    </source>
</evidence>
<feature type="chain" id="PRO_5014836834" evidence="2">
    <location>
        <begin position="30"/>
        <end position="111"/>
    </location>
</feature>
<keyword evidence="2" id="KW-0732">Signal</keyword>
<evidence type="ECO:0000313" key="4">
    <source>
        <dbReference type="Proteomes" id="UP000232883"/>
    </source>
</evidence>